<comment type="caution">
    <text evidence="6">The sequence shown here is derived from an EMBL/GenBank/DDBJ whole genome shotgun (WGS) entry which is preliminary data.</text>
</comment>
<accession>A0AAD9L8S9</accession>
<dbReference type="GO" id="GO:0032545">
    <property type="term" value="C:CURI complex"/>
    <property type="evidence" value="ECO:0007669"/>
    <property type="project" value="TreeGrafter"/>
</dbReference>
<name>A0AAD9L8S9_PAPLA</name>
<feature type="compositionally biased region" description="Basic residues" evidence="3">
    <location>
        <begin position="179"/>
        <end position="189"/>
    </location>
</feature>
<evidence type="ECO:0000259" key="5">
    <source>
        <dbReference type="Pfam" id="PF17799"/>
    </source>
</evidence>
<organism evidence="6 7">
    <name type="scientific">Papiliotrema laurentii</name>
    <name type="common">Cryptococcus laurentii</name>
    <dbReference type="NCBI Taxonomy" id="5418"/>
    <lineage>
        <taxon>Eukaryota</taxon>
        <taxon>Fungi</taxon>
        <taxon>Dikarya</taxon>
        <taxon>Basidiomycota</taxon>
        <taxon>Agaricomycotina</taxon>
        <taxon>Tremellomycetes</taxon>
        <taxon>Tremellales</taxon>
        <taxon>Rhynchogastremaceae</taxon>
        <taxon>Papiliotrema</taxon>
    </lineage>
</organism>
<dbReference type="SUPFAM" id="SSF54928">
    <property type="entry name" value="RNA-binding domain, RBD"/>
    <property type="match status" value="1"/>
</dbReference>
<dbReference type="InterPro" id="IPR040447">
    <property type="entry name" value="RRM_Rrp7"/>
</dbReference>
<dbReference type="Proteomes" id="UP001182556">
    <property type="component" value="Unassembled WGS sequence"/>
</dbReference>
<gene>
    <name evidence="6" type="ORF">DB88DRAFT_477510</name>
</gene>
<evidence type="ECO:0000256" key="2">
    <source>
        <dbReference type="SAM" id="Coils"/>
    </source>
</evidence>
<reference evidence="6" key="1">
    <citation type="submission" date="2023-02" db="EMBL/GenBank/DDBJ databases">
        <title>Identification and recombinant expression of a fungal hydrolase from Papiliotrema laurentii that hydrolyzes apple cutin and clears colloidal polyester polyurethane.</title>
        <authorList>
            <consortium name="DOE Joint Genome Institute"/>
            <person name="Roman V.A."/>
            <person name="Bojanowski C."/>
            <person name="Crable B.R."/>
            <person name="Wagner D.N."/>
            <person name="Hung C.S."/>
            <person name="Nadeau L.J."/>
            <person name="Schratz L."/>
            <person name="Haridas S."/>
            <person name="Pangilinan J."/>
            <person name="Lipzen A."/>
            <person name="Na H."/>
            <person name="Yan M."/>
            <person name="Ng V."/>
            <person name="Grigoriev I.V."/>
            <person name="Spatafora J.W."/>
            <person name="Barlow D."/>
            <person name="Biffinger J."/>
            <person name="Kelley-Loughnane N."/>
            <person name="Varaljay V.A."/>
            <person name="Crookes-Goodson W.J."/>
        </authorList>
    </citation>
    <scope>NUCLEOTIDE SEQUENCE</scope>
    <source>
        <strain evidence="6">5307AH</strain>
    </source>
</reference>
<dbReference type="AlphaFoldDB" id="A0AAD9L8S9"/>
<dbReference type="GO" id="GO:0006364">
    <property type="term" value="P:rRNA processing"/>
    <property type="evidence" value="ECO:0007669"/>
    <property type="project" value="TreeGrafter"/>
</dbReference>
<comment type="similarity">
    <text evidence="1">Belongs to the RRP7 family.</text>
</comment>
<evidence type="ECO:0000313" key="6">
    <source>
        <dbReference type="EMBL" id="KAK1927293.1"/>
    </source>
</evidence>
<dbReference type="GO" id="GO:0003676">
    <property type="term" value="F:nucleic acid binding"/>
    <property type="evidence" value="ECO:0007669"/>
    <property type="project" value="InterPro"/>
</dbReference>
<dbReference type="Gene3D" id="3.30.70.330">
    <property type="match status" value="1"/>
</dbReference>
<dbReference type="InterPro" id="IPR024326">
    <property type="entry name" value="RRP7_C"/>
</dbReference>
<dbReference type="Pfam" id="PF17799">
    <property type="entry name" value="RRM_Rrp7"/>
    <property type="match status" value="1"/>
</dbReference>
<evidence type="ECO:0000256" key="1">
    <source>
        <dbReference type="ARBA" id="ARBA00006110"/>
    </source>
</evidence>
<dbReference type="EMBL" id="JAODAN010000001">
    <property type="protein sequence ID" value="KAK1927293.1"/>
    <property type="molecule type" value="Genomic_DNA"/>
</dbReference>
<feature type="coiled-coil region" evidence="2">
    <location>
        <begin position="357"/>
        <end position="384"/>
    </location>
</feature>
<evidence type="ECO:0000313" key="7">
    <source>
        <dbReference type="Proteomes" id="UP001182556"/>
    </source>
</evidence>
<feature type="region of interest" description="Disordered" evidence="3">
    <location>
        <begin position="138"/>
        <end position="202"/>
    </location>
</feature>
<feature type="compositionally biased region" description="Acidic residues" evidence="3">
    <location>
        <begin position="140"/>
        <end position="159"/>
    </location>
</feature>
<dbReference type="GO" id="GO:0034456">
    <property type="term" value="C:UTP-C complex"/>
    <property type="evidence" value="ECO:0007669"/>
    <property type="project" value="TreeGrafter"/>
</dbReference>
<keyword evidence="7" id="KW-1185">Reference proteome</keyword>
<dbReference type="InterPro" id="IPR012677">
    <property type="entry name" value="Nucleotide-bd_a/b_plait_sf"/>
</dbReference>
<feature type="domain" description="Ribosomal RNA-processing protein 7 C-terminal" evidence="4">
    <location>
        <begin position="262"/>
        <end position="390"/>
    </location>
</feature>
<dbReference type="GO" id="GO:0000028">
    <property type="term" value="P:ribosomal small subunit assembly"/>
    <property type="evidence" value="ECO:0007669"/>
    <property type="project" value="TreeGrafter"/>
</dbReference>
<dbReference type="PANTHER" id="PTHR13191:SF0">
    <property type="entry name" value="RIBOSOMAL RNA-PROCESSING PROTEIN 7 HOMOLOG A-RELATED"/>
    <property type="match status" value="1"/>
</dbReference>
<dbReference type="Pfam" id="PF12923">
    <property type="entry name" value="RRP7"/>
    <property type="match status" value="1"/>
</dbReference>
<proteinExistence type="inferred from homology"/>
<dbReference type="InterPro" id="IPR040446">
    <property type="entry name" value="RRP7"/>
</dbReference>
<dbReference type="PANTHER" id="PTHR13191">
    <property type="entry name" value="RIBOSOMAL RNA PROCESSING PROTEIN 7-RELATED"/>
    <property type="match status" value="1"/>
</dbReference>
<evidence type="ECO:0000259" key="4">
    <source>
        <dbReference type="Pfam" id="PF12923"/>
    </source>
</evidence>
<feature type="domain" description="Rrp7 RRM-like N-terminal" evidence="5">
    <location>
        <begin position="54"/>
        <end position="152"/>
    </location>
</feature>
<feature type="region of interest" description="Disordered" evidence="3">
    <location>
        <begin position="1"/>
        <end position="37"/>
    </location>
</feature>
<dbReference type="Gene3D" id="6.10.250.1770">
    <property type="match status" value="1"/>
</dbReference>
<keyword evidence="2" id="KW-0175">Coiled coil</keyword>
<sequence>MPKATKPQQPKQVASGKGKQPVKTSKKTKQSTAGSPKLYSNFLPIALEIPSPTPISSASSSSKPAKYTPHHVYIRAHHDKAHKEGEGRTLFVVNLPVDITERDLRVIFGRWGVVESIEFTGGTGGDALEQAVIESLNESVSDDDEEEEEDEQDEQDGDVEGQGGSRAEPTFQGSQKPNLPRKMRQRRKPTLPASVPEVTPLPALLPRDLPYGLSGLRGAHITYLDALPVKHALAHTGAIRLEKYNEKTPSGLDYYVSLHSTLRPALAAVKEFSDTSMARFDHLQSMLLSSRAKKQGAGALVDEDGFTVVVRGGRYGRTGGRGKGVAAVGVASRGFKGDGVKGKGAGELPDFYRFQQVDRKRKELADLRSKFEQDKIKVEEMKRSKRFKPY</sequence>
<feature type="compositionally biased region" description="Polar residues" evidence="3">
    <location>
        <begin position="1"/>
        <end position="12"/>
    </location>
</feature>
<dbReference type="InterPro" id="IPR035979">
    <property type="entry name" value="RBD_domain_sf"/>
</dbReference>
<evidence type="ECO:0000256" key="3">
    <source>
        <dbReference type="SAM" id="MobiDB-lite"/>
    </source>
</evidence>
<protein>
    <submittedName>
        <fullName evidence="6">Ribosomal RNA-processing protein 7-domain-containing protein</fullName>
    </submittedName>
</protein>